<organism evidence="1 2">
    <name type="scientific">Caerostris darwini</name>
    <dbReference type="NCBI Taxonomy" id="1538125"/>
    <lineage>
        <taxon>Eukaryota</taxon>
        <taxon>Metazoa</taxon>
        <taxon>Ecdysozoa</taxon>
        <taxon>Arthropoda</taxon>
        <taxon>Chelicerata</taxon>
        <taxon>Arachnida</taxon>
        <taxon>Araneae</taxon>
        <taxon>Araneomorphae</taxon>
        <taxon>Entelegynae</taxon>
        <taxon>Araneoidea</taxon>
        <taxon>Araneidae</taxon>
        <taxon>Caerostris</taxon>
    </lineage>
</organism>
<protein>
    <submittedName>
        <fullName evidence="1">Uncharacterized protein</fullName>
    </submittedName>
</protein>
<evidence type="ECO:0000313" key="2">
    <source>
        <dbReference type="Proteomes" id="UP001054837"/>
    </source>
</evidence>
<keyword evidence="2" id="KW-1185">Reference proteome</keyword>
<reference evidence="1 2" key="1">
    <citation type="submission" date="2021-06" db="EMBL/GenBank/DDBJ databases">
        <title>Caerostris darwini draft genome.</title>
        <authorList>
            <person name="Kono N."/>
            <person name="Arakawa K."/>
        </authorList>
    </citation>
    <scope>NUCLEOTIDE SEQUENCE [LARGE SCALE GENOMIC DNA]</scope>
</reference>
<proteinExistence type="predicted"/>
<dbReference type="Proteomes" id="UP001054837">
    <property type="component" value="Unassembled WGS sequence"/>
</dbReference>
<comment type="caution">
    <text evidence="1">The sequence shown here is derived from an EMBL/GenBank/DDBJ whole genome shotgun (WGS) entry which is preliminary data.</text>
</comment>
<name>A0AAV4W890_9ARAC</name>
<accession>A0AAV4W890</accession>
<dbReference type="EMBL" id="BPLQ01014301">
    <property type="protein sequence ID" value="GIY79002.1"/>
    <property type="molecule type" value="Genomic_DNA"/>
</dbReference>
<dbReference type="AlphaFoldDB" id="A0AAV4W890"/>
<gene>
    <name evidence="1" type="primary">AVEN_99244_1</name>
    <name evidence="1" type="ORF">CDAR_465931</name>
</gene>
<dbReference type="Gene3D" id="2.170.130.30">
    <property type="match status" value="1"/>
</dbReference>
<sequence>MRVQYSLYIGDEKDVIHTIFLRVPENYTAAEVMERAELEDPKYKFKWKTISDKMYVYDIANVINDPEVGKFWLLYIGEANKPKSLAHVTTSPDALILNADVHLVFWYKIVTL</sequence>
<evidence type="ECO:0000313" key="1">
    <source>
        <dbReference type="EMBL" id="GIY79002.1"/>
    </source>
</evidence>